<keyword evidence="1" id="KW-0812">Transmembrane</keyword>
<evidence type="ECO:0008006" key="4">
    <source>
        <dbReference type="Google" id="ProtNLM"/>
    </source>
</evidence>
<evidence type="ECO:0000313" key="3">
    <source>
        <dbReference type="Proteomes" id="UP000782554"/>
    </source>
</evidence>
<reference evidence="2 3" key="1">
    <citation type="submission" date="2021-08" db="EMBL/GenBank/DDBJ databases">
        <title>Comparative Genomics Analysis of the Genus Qipengyuania Reveals Extensive Genetic Diversity and Metabolic Versatility, Including the Description of Fifteen Novel Species.</title>
        <authorList>
            <person name="Liu Y."/>
        </authorList>
    </citation>
    <scope>NUCLEOTIDE SEQUENCE [LARGE SCALE GENOMIC DNA]</scope>
    <source>
        <strain evidence="2 3">YG27</strain>
    </source>
</reference>
<dbReference type="EMBL" id="JAIGNU010000001">
    <property type="protein sequence ID" value="MBX7501508.1"/>
    <property type="molecule type" value="Genomic_DNA"/>
</dbReference>
<evidence type="ECO:0000313" key="2">
    <source>
        <dbReference type="EMBL" id="MBX7501508.1"/>
    </source>
</evidence>
<dbReference type="Proteomes" id="UP000782554">
    <property type="component" value="Unassembled WGS sequence"/>
</dbReference>
<keyword evidence="1" id="KW-0472">Membrane</keyword>
<proteinExistence type="predicted"/>
<keyword evidence="1" id="KW-1133">Transmembrane helix</keyword>
<feature type="transmembrane region" description="Helical" evidence="1">
    <location>
        <begin position="36"/>
        <end position="57"/>
    </location>
</feature>
<sequence length="120" mass="13227">MSTRLERMRVFHEREKRRLEQKFDAEVRDILGDEGFTNFMIGMIVAAALFAIALIVTPEPVTTAIGGALAAGLIIVIAAVMVSWGVGRLSTDQIKDAAARYGRDEESEDNGYLDRIEQLG</sequence>
<keyword evidence="3" id="KW-1185">Reference proteome</keyword>
<feature type="transmembrane region" description="Helical" evidence="1">
    <location>
        <begin position="63"/>
        <end position="86"/>
    </location>
</feature>
<gene>
    <name evidence="2" type="ORF">K3181_08640</name>
</gene>
<protein>
    <recommendedName>
        <fullName evidence="4">Phage holin family protein</fullName>
    </recommendedName>
</protein>
<name>A0ABS7JVB4_9SPHN</name>
<accession>A0ABS7JVB4</accession>
<organism evidence="2 3">
    <name type="scientific">Qipengyuania mesophila</name>
    <dbReference type="NCBI Taxonomy" id="2867246"/>
    <lineage>
        <taxon>Bacteria</taxon>
        <taxon>Pseudomonadati</taxon>
        <taxon>Pseudomonadota</taxon>
        <taxon>Alphaproteobacteria</taxon>
        <taxon>Sphingomonadales</taxon>
        <taxon>Erythrobacteraceae</taxon>
        <taxon>Qipengyuania</taxon>
    </lineage>
</organism>
<comment type="caution">
    <text evidence="2">The sequence shown here is derived from an EMBL/GenBank/DDBJ whole genome shotgun (WGS) entry which is preliminary data.</text>
</comment>
<evidence type="ECO:0000256" key="1">
    <source>
        <dbReference type="SAM" id="Phobius"/>
    </source>
</evidence>
<dbReference type="RefSeq" id="WP_221602587.1">
    <property type="nucleotide sequence ID" value="NZ_JAIGNU010000001.1"/>
</dbReference>